<reference evidence="2 3" key="1">
    <citation type="submission" date="2016-04" db="EMBL/GenBank/DDBJ databases">
        <title>A degradative enzymes factory behind the ericoid mycorrhizal symbiosis.</title>
        <authorList>
            <consortium name="DOE Joint Genome Institute"/>
            <person name="Martino E."/>
            <person name="Morin E."/>
            <person name="Grelet G."/>
            <person name="Kuo A."/>
            <person name="Kohler A."/>
            <person name="Daghino S."/>
            <person name="Barry K."/>
            <person name="Choi C."/>
            <person name="Cichocki N."/>
            <person name="Clum A."/>
            <person name="Copeland A."/>
            <person name="Hainaut M."/>
            <person name="Haridas S."/>
            <person name="Labutti K."/>
            <person name="Lindquist E."/>
            <person name="Lipzen A."/>
            <person name="Khouja H.-R."/>
            <person name="Murat C."/>
            <person name="Ohm R."/>
            <person name="Olson A."/>
            <person name="Spatafora J."/>
            <person name="Veneault-Fourrey C."/>
            <person name="Henrissat B."/>
            <person name="Grigoriev I."/>
            <person name="Martin F."/>
            <person name="Perotto S."/>
        </authorList>
    </citation>
    <scope>NUCLEOTIDE SEQUENCE [LARGE SCALE GENOMIC DNA]</scope>
    <source>
        <strain evidence="2 3">E</strain>
    </source>
</reference>
<feature type="region of interest" description="Disordered" evidence="1">
    <location>
        <begin position="66"/>
        <end position="87"/>
    </location>
</feature>
<evidence type="ECO:0000256" key="1">
    <source>
        <dbReference type="SAM" id="MobiDB-lite"/>
    </source>
</evidence>
<dbReference type="InParanoid" id="A0A2J6TCB7"/>
<gene>
    <name evidence="2" type="ORF">K444DRAFT_629112</name>
</gene>
<dbReference type="AlphaFoldDB" id="A0A2J6TCB7"/>
<dbReference type="RefSeq" id="XP_024737516.1">
    <property type="nucleotide sequence ID" value="XM_024883008.1"/>
</dbReference>
<evidence type="ECO:0000313" key="3">
    <source>
        <dbReference type="Proteomes" id="UP000235371"/>
    </source>
</evidence>
<name>A0A2J6TCB7_9HELO</name>
<dbReference type="GeneID" id="36591085"/>
<protein>
    <submittedName>
        <fullName evidence="2">Uncharacterized protein</fullName>
    </submittedName>
</protein>
<proteinExistence type="predicted"/>
<dbReference type="Proteomes" id="UP000235371">
    <property type="component" value="Unassembled WGS sequence"/>
</dbReference>
<sequence>MIEDPYFPTARWRWHIPKAYMVKDLNGKEHKVGELLKQWTGPDYWLPLLGYKSMPTWQYLRQLQSQRDRAANEQRKNENRVRIQEEVRQRKAKKATEWRQRGLLMQQGRSKGAARVEVHRPFFSARGSNAVDRGAETEISFRGIE</sequence>
<accession>A0A2J6TCB7</accession>
<keyword evidence="3" id="KW-1185">Reference proteome</keyword>
<dbReference type="EMBL" id="KZ613788">
    <property type="protein sequence ID" value="PMD60612.1"/>
    <property type="molecule type" value="Genomic_DNA"/>
</dbReference>
<organism evidence="2 3">
    <name type="scientific">Hyaloscypha bicolor E</name>
    <dbReference type="NCBI Taxonomy" id="1095630"/>
    <lineage>
        <taxon>Eukaryota</taxon>
        <taxon>Fungi</taxon>
        <taxon>Dikarya</taxon>
        <taxon>Ascomycota</taxon>
        <taxon>Pezizomycotina</taxon>
        <taxon>Leotiomycetes</taxon>
        <taxon>Helotiales</taxon>
        <taxon>Hyaloscyphaceae</taxon>
        <taxon>Hyaloscypha</taxon>
        <taxon>Hyaloscypha bicolor</taxon>
    </lineage>
</organism>
<evidence type="ECO:0000313" key="2">
    <source>
        <dbReference type="EMBL" id="PMD60612.1"/>
    </source>
</evidence>